<dbReference type="InterPro" id="IPR038883">
    <property type="entry name" value="AN11006-like"/>
</dbReference>
<evidence type="ECO:0000313" key="1">
    <source>
        <dbReference type="EMBL" id="KAJ4347269.1"/>
    </source>
</evidence>
<gene>
    <name evidence="1" type="ORF">N0V89_011209</name>
</gene>
<evidence type="ECO:0000313" key="2">
    <source>
        <dbReference type="Proteomes" id="UP001140513"/>
    </source>
</evidence>
<comment type="caution">
    <text evidence="1">The sequence shown here is derived from an EMBL/GenBank/DDBJ whole genome shotgun (WGS) entry which is preliminary data.</text>
</comment>
<organism evidence="1 2">
    <name type="scientific">Didymosphaeria variabile</name>
    <dbReference type="NCBI Taxonomy" id="1932322"/>
    <lineage>
        <taxon>Eukaryota</taxon>
        <taxon>Fungi</taxon>
        <taxon>Dikarya</taxon>
        <taxon>Ascomycota</taxon>
        <taxon>Pezizomycotina</taxon>
        <taxon>Dothideomycetes</taxon>
        <taxon>Pleosporomycetidae</taxon>
        <taxon>Pleosporales</taxon>
        <taxon>Massarineae</taxon>
        <taxon>Didymosphaeriaceae</taxon>
        <taxon>Didymosphaeria</taxon>
    </lineage>
</organism>
<name>A0A9W9C6X2_9PLEO</name>
<protein>
    <submittedName>
        <fullName evidence="1">Uncharacterized protein</fullName>
    </submittedName>
</protein>
<dbReference type="AlphaFoldDB" id="A0A9W9C6X2"/>
<proteinExistence type="predicted"/>
<dbReference type="EMBL" id="JAPEUX010000008">
    <property type="protein sequence ID" value="KAJ4347269.1"/>
    <property type="molecule type" value="Genomic_DNA"/>
</dbReference>
<dbReference type="Proteomes" id="UP001140513">
    <property type="component" value="Unassembled WGS sequence"/>
</dbReference>
<accession>A0A9W9C6X2</accession>
<reference evidence="1" key="1">
    <citation type="submission" date="2022-10" db="EMBL/GenBank/DDBJ databases">
        <title>Tapping the CABI collections for fungal endophytes: first genome assemblies for Collariella, Neodidymelliopsis, Ascochyta clinopodiicola, Didymella pomorum, Didymosphaeria variabile, Neocosmospora piperis and Neocucurbitaria cava.</title>
        <authorList>
            <person name="Hill R."/>
        </authorList>
    </citation>
    <scope>NUCLEOTIDE SEQUENCE</scope>
    <source>
        <strain evidence="1">IMI 356815</strain>
    </source>
</reference>
<dbReference type="PANTHER" id="PTHR42085:SF1">
    <property type="entry name" value="F-BOX DOMAIN-CONTAINING PROTEIN"/>
    <property type="match status" value="1"/>
</dbReference>
<sequence length="298" mass="33824">MMTTCWCLGHHYFRKPGYWRSWEEAITKLPSSAKEIWIDVTPAPAVLRNRHGLTINSFVHDKRTQHFLASHSGVVARLIRLVNEHYSGRVTIRATGRLSERSTFFMKALQIQTGIPVEFDGVWISGEDTVFVDINIVARQIARTGVGRKAERRGAPNRLAWLRDVRWSRQTSWTYAKVAHAGEEDSAIQDLRDLVNFAKEEGEVVLAMDSLGRISTVATMGPQSPLLKLPGELRNRIYELVATDDEPVHVVRCFDDGDQSDTKREGQDFKSNYAGLTRVCRQIRDEYLPSMPSETSIP</sequence>
<dbReference type="RefSeq" id="XP_056067069.1">
    <property type="nucleotide sequence ID" value="XM_056219942.1"/>
</dbReference>
<dbReference type="PANTHER" id="PTHR42085">
    <property type="entry name" value="F-BOX DOMAIN-CONTAINING PROTEIN"/>
    <property type="match status" value="1"/>
</dbReference>
<dbReference type="GeneID" id="80914739"/>
<keyword evidence="2" id="KW-1185">Reference proteome</keyword>
<dbReference type="OrthoDB" id="3787379at2759"/>